<organism evidence="3 4">
    <name type="scientific">Datura stramonium</name>
    <name type="common">Jimsonweed</name>
    <name type="synonym">Common thornapple</name>
    <dbReference type="NCBI Taxonomy" id="4076"/>
    <lineage>
        <taxon>Eukaryota</taxon>
        <taxon>Viridiplantae</taxon>
        <taxon>Streptophyta</taxon>
        <taxon>Embryophyta</taxon>
        <taxon>Tracheophyta</taxon>
        <taxon>Spermatophyta</taxon>
        <taxon>Magnoliopsida</taxon>
        <taxon>eudicotyledons</taxon>
        <taxon>Gunneridae</taxon>
        <taxon>Pentapetalae</taxon>
        <taxon>asterids</taxon>
        <taxon>lamiids</taxon>
        <taxon>Solanales</taxon>
        <taxon>Solanaceae</taxon>
        <taxon>Solanoideae</taxon>
        <taxon>Datureae</taxon>
        <taxon>Datura</taxon>
    </lineage>
</organism>
<dbReference type="EMBL" id="JACEIK010000445">
    <property type="protein sequence ID" value="MCD7457199.1"/>
    <property type="molecule type" value="Genomic_DNA"/>
</dbReference>
<reference evidence="3 4" key="1">
    <citation type="journal article" date="2021" name="BMC Genomics">
        <title>Datura genome reveals duplications of psychoactive alkaloid biosynthetic genes and high mutation rate following tissue culture.</title>
        <authorList>
            <person name="Rajewski A."/>
            <person name="Carter-House D."/>
            <person name="Stajich J."/>
            <person name="Litt A."/>
        </authorList>
    </citation>
    <scope>NUCLEOTIDE SEQUENCE [LARGE SCALE GENOMIC DNA]</scope>
    <source>
        <strain evidence="3">AR-01</strain>
    </source>
</reference>
<sequence>MTTGSLGLRSSGSYGSLQQQLFQNSSSPIQTTPPIPRKPPKLFKEKEGLFLWICKFAPRKNVGMLLLCVVSAAAFMWVLYVSKGEVAADQSNRLFAPETVHKYIFRGIENNVGRSAPTIQPSPPPPPVYFKGYTLPPGNPCEGFTLPPPPADKKRTGPRPCPVCYLPVEQAISLMPEAPSFSPGVSNLTYIHEENLSKTEFGGSTFGGYPSLMQRNDSYDIRESMSVHCGFVRGIRPGHQTGFDIDDSDLLEMESCQGVVVASAIFGAFDLIRQPKNTSEYAKKNVCFYMFVDEETEAFLRNSSELNSSMRIGLWRIIVVHNLPYDDPRRNGKVPKLLLHRLFPNARYSLWVDGKLELVVDPYQILERFLWRKNASFAISRHYKRFDVFVEAEANKVAAKFDNASIDFQVEFYKKEGLTPYSSAKLPITSVDRFTPRDQISFAIVRDKIMSKTNWTVSMFLDCERRNFCDSGAESQRHSERPTPPCKYNCSSSTACNSWKLDRLTTYCFNTNCHNPSNQKDTHEAWKREEIQAS</sequence>
<keyword evidence="1" id="KW-0812">Transmembrane</keyword>
<keyword evidence="4" id="KW-1185">Reference proteome</keyword>
<dbReference type="Proteomes" id="UP000823775">
    <property type="component" value="Unassembled WGS sequence"/>
</dbReference>
<keyword evidence="1" id="KW-1133">Transmembrane helix</keyword>
<dbReference type="InterPro" id="IPR006852">
    <property type="entry name" value="TOD1_MUCI70"/>
</dbReference>
<dbReference type="PANTHER" id="PTHR12956:SF76">
    <property type="entry name" value="F3H9.11 PROTEIN"/>
    <property type="match status" value="1"/>
</dbReference>
<keyword evidence="1" id="KW-0472">Membrane</keyword>
<name>A0ABS8SEB6_DATST</name>
<evidence type="ECO:0000313" key="4">
    <source>
        <dbReference type="Proteomes" id="UP000823775"/>
    </source>
</evidence>
<evidence type="ECO:0000259" key="2">
    <source>
        <dbReference type="Pfam" id="PF04765"/>
    </source>
</evidence>
<dbReference type="Pfam" id="PF04765">
    <property type="entry name" value="TOD1_MUCI70"/>
    <property type="match status" value="1"/>
</dbReference>
<dbReference type="PANTHER" id="PTHR12956">
    <property type="entry name" value="ALKALINE CERAMIDASE-RELATED"/>
    <property type="match status" value="1"/>
</dbReference>
<feature type="domain" description="TOD1/MUCI70 glycosyltransferase-like" evidence="2">
    <location>
        <begin position="188"/>
        <end position="430"/>
    </location>
</feature>
<gene>
    <name evidence="3" type="ORF">HAX54_034462</name>
</gene>
<dbReference type="InterPro" id="IPR048354">
    <property type="entry name" value="TOD1_MUCI70_glycTrfase_dom"/>
</dbReference>
<evidence type="ECO:0000313" key="3">
    <source>
        <dbReference type="EMBL" id="MCD7457199.1"/>
    </source>
</evidence>
<protein>
    <recommendedName>
        <fullName evidence="2">TOD1/MUCI70 glycosyltransferase-like domain-containing protein</fullName>
    </recommendedName>
</protein>
<accession>A0ABS8SEB6</accession>
<comment type="caution">
    <text evidence="3">The sequence shown here is derived from an EMBL/GenBank/DDBJ whole genome shotgun (WGS) entry which is preliminary data.</text>
</comment>
<evidence type="ECO:0000256" key="1">
    <source>
        <dbReference type="SAM" id="Phobius"/>
    </source>
</evidence>
<feature type="transmembrane region" description="Helical" evidence="1">
    <location>
        <begin position="62"/>
        <end position="80"/>
    </location>
</feature>
<proteinExistence type="predicted"/>